<proteinExistence type="predicted"/>
<dbReference type="CDD" id="cd12148">
    <property type="entry name" value="fungal_TF_MHR"/>
    <property type="match status" value="1"/>
</dbReference>
<keyword evidence="9" id="KW-1185">Reference proteome</keyword>
<dbReference type="OrthoDB" id="3037908at2759"/>
<dbReference type="GO" id="GO:0008270">
    <property type="term" value="F:zinc ion binding"/>
    <property type="evidence" value="ECO:0007669"/>
    <property type="project" value="InterPro"/>
</dbReference>
<evidence type="ECO:0000313" key="8">
    <source>
        <dbReference type="EMBL" id="OOF98968.1"/>
    </source>
</evidence>
<evidence type="ECO:0000256" key="1">
    <source>
        <dbReference type="ARBA" id="ARBA00022723"/>
    </source>
</evidence>
<dbReference type="SUPFAM" id="SSF57701">
    <property type="entry name" value="Zn2/Cys6 DNA-binding domain"/>
    <property type="match status" value="1"/>
</dbReference>
<dbReference type="Pfam" id="PF00172">
    <property type="entry name" value="Zn_clus"/>
    <property type="match status" value="1"/>
</dbReference>
<name>A0A1R3RWW3_ASPC5</name>
<dbReference type="SMART" id="SM00906">
    <property type="entry name" value="Fungal_trans"/>
    <property type="match status" value="1"/>
</dbReference>
<dbReference type="InterPro" id="IPR001138">
    <property type="entry name" value="Zn2Cys6_DnaBD"/>
</dbReference>
<dbReference type="EMBL" id="KV907495">
    <property type="protein sequence ID" value="OOF98968.1"/>
    <property type="molecule type" value="Genomic_DNA"/>
</dbReference>
<dbReference type="GO" id="GO:0006351">
    <property type="term" value="P:DNA-templated transcription"/>
    <property type="evidence" value="ECO:0007669"/>
    <property type="project" value="InterPro"/>
</dbReference>
<feature type="region of interest" description="Disordered" evidence="6">
    <location>
        <begin position="66"/>
        <end position="93"/>
    </location>
</feature>
<dbReference type="CDD" id="cd00067">
    <property type="entry name" value="GAL4"/>
    <property type="match status" value="1"/>
</dbReference>
<evidence type="ECO:0000256" key="3">
    <source>
        <dbReference type="ARBA" id="ARBA00023125"/>
    </source>
</evidence>
<keyword evidence="3" id="KW-0238">DNA-binding</keyword>
<evidence type="ECO:0000313" key="9">
    <source>
        <dbReference type="Proteomes" id="UP000188318"/>
    </source>
</evidence>
<reference evidence="9" key="1">
    <citation type="journal article" date="2017" name="Genome Biol.">
        <title>Comparative genomics reveals high biological diversity and specific adaptations in the industrially and medically important fungal genus Aspergillus.</title>
        <authorList>
            <person name="de Vries R.P."/>
            <person name="Riley R."/>
            <person name="Wiebenga A."/>
            <person name="Aguilar-Osorio G."/>
            <person name="Amillis S."/>
            <person name="Uchima C.A."/>
            <person name="Anderluh G."/>
            <person name="Asadollahi M."/>
            <person name="Askin M."/>
            <person name="Barry K."/>
            <person name="Battaglia E."/>
            <person name="Bayram O."/>
            <person name="Benocci T."/>
            <person name="Braus-Stromeyer S.A."/>
            <person name="Caldana C."/>
            <person name="Canovas D."/>
            <person name="Cerqueira G.C."/>
            <person name="Chen F."/>
            <person name="Chen W."/>
            <person name="Choi C."/>
            <person name="Clum A."/>
            <person name="Dos Santos R.A."/>
            <person name="Damasio A.R."/>
            <person name="Diallinas G."/>
            <person name="Emri T."/>
            <person name="Fekete E."/>
            <person name="Flipphi M."/>
            <person name="Freyberg S."/>
            <person name="Gallo A."/>
            <person name="Gournas C."/>
            <person name="Habgood R."/>
            <person name="Hainaut M."/>
            <person name="Harispe M.L."/>
            <person name="Henrissat B."/>
            <person name="Hilden K.S."/>
            <person name="Hope R."/>
            <person name="Hossain A."/>
            <person name="Karabika E."/>
            <person name="Karaffa L."/>
            <person name="Karanyi Z."/>
            <person name="Krasevec N."/>
            <person name="Kuo A."/>
            <person name="Kusch H."/>
            <person name="LaButti K."/>
            <person name="Lagendijk E.L."/>
            <person name="Lapidus A."/>
            <person name="Levasseur A."/>
            <person name="Lindquist E."/>
            <person name="Lipzen A."/>
            <person name="Logrieco A.F."/>
            <person name="MacCabe A."/>
            <person name="Maekelae M.R."/>
            <person name="Malavazi I."/>
            <person name="Melin P."/>
            <person name="Meyer V."/>
            <person name="Mielnichuk N."/>
            <person name="Miskei M."/>
            <person name="Molnar A.P."/>
            <person name="Mule G."/>
            <person name="Ngan C.Y."/>
            <person name="Orejas M."/>
            <person name="Orosz E."/>
            <person name="Ouedraogo J.P."/>
            <person name="Overkamp K.M."/>
            <person name="Park H.-S."/>
            <person name="Perrone G."/>
            <person name="Piumi F."/>
            <person name="Punt P.J."/>
            <person name="Ram A.F."/>
            <person name="Ramon A."/>
            <person name="Rauscher S."/>
            <person name="Record E."/>
            <person name="Riano-Pachon D.M."/>
            <person name="Robert V."/>
            <person name="Roehrig J."/>
            <person name="Ruller R."/>
            <person name="Salamov A."/>
            <person name="Salih N.S."/>
            <person name="Samson R.A."/>
            <person name="Sandor E."/>
            <person name="Sanguinetti M."/>
            <person name="Schuetze T."/>
            <person name="Sepcic K."/>
            <person name="Shelest E."/>
            <person name="Sherlock G."/>
            <person name="Sophianopoulou V."/>
            <person name="Squina F.M."/>
            <person name="Sun H."/>
            <person name="Susca A."/>
            <person name="Todd R.B."/>
            <person name="Tsang A."/>
            <person name="Unkles S.E."/>
            <person name="van de Wiele N."/>
            <person name="van Rossen-Uffink D."/>
            <person name="Oliveira J.V."/>
            <person name="Vesth T.C."/>
            <person name="Visser J."/>
            <person name="Yu J.-H."/>
            <person name="Zhou M."/>
            <person name="Andersen M.R."/>
            <person name="Archer D.B."/>
            <person name="Baker S.E."/>
            <person name="Benoit I."/>
            <person name="Brakhage A.A."/>
            <person name="Braus G.H."/>
            <person name="Fischer R."/>
            <person name="Frisvad J.C."/>
            <person name="Goldman G.H."/>
            <person name="Houbraken J."/>
            <person name="Oakley B."/>
            <person name="Pocsi I."/>
            <person name="Scazzocchio C."/>
            <person name="Seiboth B."/>
            <person name="vanKuyk P.A."/>
            <person name="Wortman J."/>
            <person name="Dyer P.S."/>
            <person name="Grigoriev I.V."/>
        </authorList>
    </citation>
    <scope>NUCLEOTIDE SEQUENCE [LARGE SCALE GENOMIC DNA]</scope>
    <source>
        <strain evidence="9">ITEM 5010</strain>
    </source>
</reference>
<evidence type="ECO:0000259" key="7">
    <source>
        <dbReference type="PROSITE" id="PS50048"/>
    </source>
</evidence>
<dbReference type="VEuPathDB" id="FungiDB:ASPCADRAFT_513097"/>
<sequence>MDKPAKRPRLSMACNICRQRKVKCDAEYPKCRNCRVRNQPCITTDPQRPGVTGIREWLDVSEKQGLNNEEPLHPDENHEVTSPKPSPDLSPVHHPFDTSFNVDGTDRMKIMGGSSSQCLAKSLDVYFKAARLKPVSGCFRYGMRHAEELDLPLSLFLPELPGPDQRERYLSAYILRIHPIYPIFNTTRLRVGPGQTEDGDRYLQAAACLLSHVIIIPYLPTVQTLLLFTMAYRGRNQEGLAWQTLGMAIRTAYTLGINRASTATSEGKSIEGRVWAVCWCLEKMMHLESGRPTVIGHQHPKPGEGIFRAEDKFLQWHVELGEYQGNISYHIYNHQSGTRDVRQILLGTARLDRALLSWANRVPTDLRPGNDLFCSDEEFHTAAFLSIQYHSALISLHRAALIAPTSSLEAEVARYCSDEPSQFRMRQGEAICVNSARAIAKLSVELCERKADSRIITVGSALLACIVLAIFLIKHPGSRLQAMDLQLLKACLEYTTQHLSKCNTDTRFIEGIRAIYEQCYAHLQSTDKGVRREHQLMAKFTESLPTPALEPPWNLAEQPNEPFKRNTRNSHCEIPSVVSSPVNPRERETDGLDSLGFGTSMLDGFVPEGVNMDQVFPFEGYNVEELWNWMVYLDSPDVS</sequence>
<dbReference type="OMA" id="IGMDDHE"/>
<dbReference type="SMART" id="SM00066">
    <property type="entry name" value="GAL4"/>
    <property type="match status" value="1"/>
</dbReference>
<protein>
    <recommendedName>
        <fullName evidence="7">Zn(2)-C6 fungal-type domain-containing protein</fullName>
    </recommendedName>
</protein>
<keyword evidence="4" id="KW-0804">Transcription</keyword>
<dbReference type="InterPro" id="IPR007219">
    <property type="entry name" value="XnlR_reg_dom"/>
</dbReference>
<dbReference type="GO" id="GO:0009893">
    <property type="term" value="P:positive regulation of metabolic process"/>
    <property type="evidence" value="ECO:0007669"/>
    <property type="project" value="UniProtKB-ARBA"/>
</dbReference>
<dbReference type="PROSITE" id="PS00463">
    <property type="entry name" value="ZN2_CY6_FUNGAL_1"/>
    <property type="match status" value="1"/>
</dbReference>
<evidence type="ECO:0000256" key="6">
    <source>
        <dbReference type="SAM" id="MobiDB-lite"/>
    </source>
</evidence>
<dbReference type="PANTHER" id="PTHR46910:SF1">
    <property type="entry name" value="MISCELLANEOUS ZN(II)2CYS6 TRANSCRIPTION FACTOR (EUROFUNG)-RELATED"/>
    <property type="match status" value="1"/>
</dbReference>
<dbReference type="PROSITE" id="PS50048">
    <property type="entry name" value="ZN2_CY6_FUNGAL_2"/>
    <property type="match status" value="1"/>
</dbReference>
<keyword evidence="5" id="KW-0539">Nucleus</keyword>
<feature type="compositionally biased region" description="Basic and acidic residues" evidence="6">
    <location>
        <begin position="70"/>
        <end position="81"/>
    </location>
</feature>
<dbReference type="Gene3D" id="4.10.240.10">
    <property type="entry name" value="Zn(2)-C6 fungal-type DNA-binding domain"/>
    <property type="match status" value="1"/>
</dbReference>
<dbReference type="AlphaFoldDB" id="A0A1R3RWW3"/>
<dbReference type="GO" id="GO:0003677">
    <property type="term" value="F:DNA binding"/>
    <property type="evidence" value="ECO:0007669"/>
    <property type="project" value="UniProtKB-KW"/>
</dbReference>
<dbReference type="InterPro" id="IPR036864">
    <property type="entry name" value="Zn2-C6_fun-type_DNA-bd_sf"/>
</dbReference>
<organism evidence="8 9">
    <name type="scientific">Aspergillus carbonarius (strain ITEM 5010)</name>
    <dbReference type="NCBI Taxonomy" id="602072"/>
    <lineage>
        <taxon>Eukaryota</taxon>
        <taxon>Fungi</taxon>
        <taxon>Dikarya</taxon>
        <taxon>Ascomycota</taxon>
        <taxon>Pezizomycotina</taxon>
        <taxon>Eurotiomycetes</taxon>
        <taxon>Eurotiomycetidae</taxon>
        <taxon>Eurotiales</taxon>
        <taxon>Aspergillaceae</taxon>
        <taxon>Aspergillus</taxon>
        <taxon>Aspergillus subgen. Circumdati</taxon>
    </lineage>
</organism>
<dbReference type="PANTHER" id="PTHR46910">
    <property type="entry name" value="TRANSCRIPTION FACTOR PDR1"/>
    <property type="match status" value="1"/>
</dbReference>
<dbReference type="STRING" id="602072.A0A1R3RWW3"/>
<dbReference type="InterPro" id="IPR050987">
    <property type="entry name" value="AtrR-like"/>
</dbReference>
<accession>A0A1R3RWW3</accession>
<evidence type="ECO:0000256" key="2">
    <source>
        <dbReference type="ARBA" id="ARBA00023015"/>
    </source>
</evidence>
<dbReference type="Proteomes" id="UP000188318">
    <property type="component" value="Unassembled WGS sequence"/>
</dbReference>
<dbReference type="GO" id="GO:0000981">
    <property type="term" value="F:DNA-binding transcription factor activity, RNA polymerase II-specific"/>
    <property type="evidence" value="ECO:0007669"/>
    <property type="project" value="InterPro"/>
</dbReference>
<feature type="domain" description="Zn(2)-C6 fungal-type" evidence="7">
    <location>
        <begin position="13"/>
        <end position="43"/>
    </location>
</feature>
<gene>
    <name evidence="8" type="ORF">ASPCADRAFT_513097</name>
</gene>
<evidence type="ECO:0000256" key="4">
    <source>
        <dbReference type="ARBA" id="ARBA00023163"/>
    </source>
</evidence>
<evidence type="ECO:0000256" key="5">
    <source>
        <dbReference type="ARBA" id="ARBA00023242"/>
    </source>
</evidence>
<keyword evidence="1" id="KW-0479">Metal-binding</keyword>
<dbReference type="Pfam" id="PF04082">
    <property type="entry name" value="Fungal_trans"/>
    <property type="match status" value="1"/>
</dbReference>
<keyword evidence="2" id="KW-0805">Transcription regulation</keyword>